<feature type="region of interest" description="Disordered" evidence="1">
    <location>
        <begin position="1"/>
        <end position="131"/>
    </location>
</feature>
<evidence type="ECO:0000313" key="3">
    <source>
        <dbReference type="Proteomes" id="UP001066276"/>
    </source>
</evidence>
<feature type="compositionally biased region" description="Basic and acidic residues" evidence="1">
    <location>
        <begin position="112"/>
        <end position="125"/>
    </location>
</feature>
<comment type="caution">
    <text evidence="2">The sequence shown here is derived from an EMBL/GenBank/DDBJ whole genome shotgun (WGS) entry which is preliminary data.</text>
</comment>
<protein>
    <submittedName>
        <fullName evidence="2">Uncharacterized protein</fullName>
    </submittedName>
</protein>
<feature type="region of interest" description="Disordered" evidence="1">
    <location>
        <begin position="151"/>
        <end position="197"/>
    </location>
</feature>
<name>A0AAV7TJ65_PLEWA</name>
<evidence type="ECO:0000256" key="1">
    <source>
        <dbReference type="SAM" id="MobiDB-lite"/>
    </source>
</evidence>
<dbReference type="AlphaFoldDB" id="A0AAV7TJ65"/>
<dbReference type="Proteomes" id="UP001066276">
    <property type="component" value="Chromosome 3_2"/>
</dbReference>
<sequence>MGRPELQYTASHGQRRPTSREEIDATPAVRKKIPCTASRKDAQPDNKPRNPRTDPGTSGRRTAGAPPTSRRCSNGDSDRGGKAAVGLAPLAGSRQCTAAPLNPPRRRSLLHRRGDSDPPYRHPDPGGRTAEIRMATVKYATGATAPVAQLPLRRLDSEPASSWKPLSRWAGWRSEGDRPPAQRESQNYRRGLSTAER</sequence>
<accession>A0AAV7TJ65</accession>
<keyword evidence="3" id="KW-1185">Reference proteome</keyword>
<proteinExistence type="predicted"/>
<feature type="compositionally biased region" description="Basic and acidic residues" evidence="1">
    <location>
        <begin position="38"/>
        <end position="52"/>
    </location>
</feature>
<dbReference type="EMBL" id="JANPWB010000006">
    <property type="protein sequence ID" value="KAJ1176643.1"/>
    <property type="molecule type" value="Genomic_DNA"/>
</dbReference>
<reference evidence="2" key="1">
    <citation type="journal article" date="2022" name="bioRxiv">
        <title>Sequencing and chromosome-scale assembly of the giantPleurodeles waltlgenome.</title>
        <authorList>
            <person name="Brown T."/>
            <person name="Elewa A."/>
            <person name="Iarovenko S."/>
            <person name="Subramanian E."/>
            <person name="Araus A.J."/>
            <person name="Petzold A."/>
            <person name="Susuki M."/>
            <person name="Suzuki K.-i.T."/>
            <person name="Hayashi T."/>
            <person name="Toyoda A."/>
            <person name="Oliveira C."/>
            <person name="Osipova E."/>
            <person name="Leigh N.D."/>
            <person name="Simon A."/>
            <person name="Yun M.H."/>
        </authorList>
    </citation>
    <scope>NUCLEOTIDE SEQUENCE</scope>
    <source>
        <strain evidence="2">20211129_DDA</strain>
        <tissue evidence="2">Liver</tissue>
    </source>
</reference>
<evidence type="ECO:0000313" key="2">
    <source>
        <dbReference type="EMBL" id="KAJ1176643.1"/>
    </source>
</evidence>
<gene>
    <name evidence="2" type="ORF">NDU88_001914</name>
</gene>
<organism evidence="2 3">
    <name type="scientific">Pleurodeles waltl</name>
    <name type="common">Iberian ribbed newt</name>
    <dbReference type="NCBI Taxonomy" id="8319"/>
    <lineage>
        <taxon>Eukaryota</taxon>
        <taxon>Metazoa</taxon>
        <taxon>Chordata</taxon>
        <taxon>Craniata</taxon>
        <taxon>Vertebrata</taxon>
        <taxon>Euteleostomi</taxon>
        <taxon>Amphibia</taxon>
        <taxon>Batrachia</taxon>
        <taxon>Caudata</taxon>
        <taxon>Salamandroidea</taxon>
        <taxon>Salamandridae</taxon>
        <taxon>Pleurodelinae</taxon>
        <taxon>Pleurodeles</taxon>
    </lineage>
</organism>